<dbReference type="PANTHER" id="PTHR13677">
    <property type="entry name" value="LD41638P"/>
    <property type="match status" value="1"/>
</dbReference>
<sequence length="213" mass="22455">VTWRAASPLSGGPGASAAALGARARRRARSAARSSVEPAGADRGWRMALRGPAAFGPGSRGSLDEAGAQGREAAALSAAGVAPEDEEEDDGRRGLLRWDGFSAWLHCVCVVGFDLELGQAVEVRPGRTLSPPLVRPRAGRPGPGSRASGRGSQPLHGSTGRRSLALPWEDRGLRLGVIYPQHSKLTDKEKTNICYLSFPDSNSGNYLSYMVLL</sequence>
<evidence type="ECO:0000313" key="3">
    <source>
        <dbReference type="Proteomes" id="UP001488838"/>
    </source>
</evidence>
<feature type="non-terminal residue" evidence="2">
    <location>
        <position position="1"/>
    </location>
</feature>
<feature type="non-terminal residue" evidence="2">
    <location>
        <position position="213"/>
    </location>
</feature>
<keyword evidence="3" id="KW-1185">Reference proteome</keyword>
<gene>
    <name evidence="2" type="ORF">U0070_012340</name>
</gene>
<feature type="region of interest" description="Disordered" evidence="1">
    <location>
        <begin position="50"/>
        <end position="89"/>
    </location>
</feature>
<feature type="region of interest" description="Disordered" evidence="1">
    <location>
        <begin position="1"/>
        <end position="22"/>
    </location>
</feature>
<name>A0AAW0J069_MYOGA</name>
<dbReference type="PANTHER" id="PTHR13677:SF1">
    <property type="entry name" value="PROTEIN DENND6A"/>
    <property type="match status" value="1"/>
</dbReference>
<feature type="compositionally biased region" description="Low complexity" evidence="1">
    <location>
        <begin position="135"/>
        <end position="152"/>
    </location>
</feature>
<accession>A0AAW0J069</accession>
<evidence type="ECO:0000313" key="2">
    <source>
        <dbReference type="EMBL" id="KAK7819734.1"/>
    </source>
</evidence>
<organism evidence="2 3">
    <name type="scientific">Myodes glareolus</name>
    <name type="common">Bank vole</name>
    <name type="synonym">Clethrionomys glareolus</name>
    <dbReference type="NCBI Taxonomy" id="447135"/>
    <lineage>
        <taxon>Eukaryota</taxon>
        <taxon>Metazoa</taxon>
        <taxon>Chordata</taxon>
        <taxon>Craniata</taxon>
        <taxon>Vertebrata</taxon>
        <taxon>Euteleostomi</taxon>
        <taxon>Mammalia</taxon>
        <taxon>Eutheria</taxon>
        <taxon>Euarchontoglires</taxon>
        <taxon>Glires</taxon>
        <taxon>Rodentia</taxon>
        <taxon>Myomorpha</taxon>
        <taxon>Muroidea</taxon>
        <taxon>Cricetidae</taxon>
        <taxon>Arvicolinae</taxon>
        <taxon>Myodes</taxon>
    </lineage>
</organism>
<dbReference type="GO" id="GO:0005085">
    <property type="term" value="F:guanyl-nucleotide exchange factor activity"/>
    <property type="evidence" value="ECO:0007669"/>
    <property type="project" value="InterPro"/>
</dbReference>
<evidence type="ECO:0000256" key="1">
    <source>
        <dbReference type="SAM" id="MobiDB-lite"/>
    </source>
</evidence>
<protein>
    <submittedName>
        <fullName evidence="2">Uncharacterized protein</fullName>
    </submittedName>
</protein>
<reference evidence="2 3" key="1">
    <citation type="journal article" date="2023" name="bioRxiv">
        <title>Conserved and derived expression patterns and positive selection on dental genes reveal complex evolutionary context of ever-growing rodent molars.</title>
        <authorList>
            <person name="Calamari Z.T."/>
            <person name="Song A."/>
            <person name="Cohen E."/>
            <person name="Akter M."/>
            <person name="Roy R.D."/>
            <person name="Hallikas O."/>
            <person name="Christensen M.M."/>
            <person name="Li P."/>
            <person name="Marangoni P."/>
            <person name="Jernvall J."/>
            <person name="Klein O.D."/>
        </authorList>
    </citation>
    <scope>NUCLEOTIDE SEQUENCE [LARGE SCALE GENOMIC DNA]</scope>
    <source>
        <strain evidence="2">V071</strain>
    </source>
</reference>
<dbReference type="InterPro" id="IPR024224">
    <property type="entry name" value="DENND6"/>
</dbReference>
<comment type="caution">
    <text evidence="2">The sequence shown here is derived from an EMBL/GenBank/DDBJ whole genome shotgun (WGS) entry which is preliminary data.</text>
</comment>
<proteinExistence type="predicted"/>
<dbReference type="GO" id="GO:0055037">
    <property type="term" value="C:recycling endosome"/>
    <property type="evidence" value="ECO:0007669"/>
    <property type="project" value="TreeGrafter"/>
</dbReference>
<dbReference type="AlphaFoldDB" id="A0AAW0J069"/>
<feature type="region of interest" description="Disordered" evidence="1">
    <location>
        <begin position="127"/>
        <end position="162"/>
    </location>
</feature>
<dbReference type="EMBL" id="JBBHLL010000077">
    <property type="protein sequence ID" value="KAK7819734.1"/>
    <property type="molecule type" value="Genomic_DNA"/>
</dbReference>
<dbReference type="Proteomes" id="UP001488838">
    <property type="component" value="Unassembled WGS sequence"/>
</dbReference>